<reference evidence="8" key="1">
    <citation type="submission" date="2022-01" db="EMBL/GenBank/DDBJ databases">
        <authorList>
            <person name="King R."/>
        </authorList>
    </citation>
    <scope>NUCLEOTIDE SEQUENCE</scope>
</reference>
<evidence type="ECO:0000256" key="1">
    <source>
        <dbReference type="ARBA" id="ARBA00022729"/>
    </source>
</evidence>
<dbReference type="AlphaFoldDB" id="A0A9P0EFS7"/>
<keyword evidence="2" id="KW-1015">Disulfide bond</keyword>
<evidence type="ECO:0000313" key="8">
    <source>
        <dbReference type="EMBL" id="CAH1394332.1"/>
    </source>
</evidence>
<dbReference type="GO" id="GO:0005886">
    <property type="term" value="C:plasma membrane"/>
    <property type="evidence" value="ECO:0007669"/>
    <property type="project" value="TreeGrafter"/>
</dbReference>
<dbReference type="SMART" id="SM00408">
    <property type="entry name" value="IGc2"/>
    <property type="match status" value="1"/>
</dbReference>
<dbReference type="InterPro" id="IPR050958">
    <property type="entry name" value="Cell_Adh-Cytoskel_Orgn"/>
</dbReference>
<proteinExistence type="predicted"/>
<dbReference type="OrthoDB" id="5970915at2759"/>
<evidence type="ECO:0000256" key="5">
    <source>
        <dbReference type="SAM" id="Phobius"/>
    </source>
</evidence>
<dbReference type="InterPro" id="IPR003599">
    <property type="entry name" value="Ig_sub"/>
</dbReference>
<dbReference type="InterPro" id="IPR036179">
    <property type="entry name" value="Ig-like_dom_sf"/>
</dbReference>
<keyword evidence="9" id="KW-1185">Reference proteome</keyword>
<evidence type="ECO:0000313" key="9">
    <source>
        <dbReference type="Proteomes" id="UP001152798"/>
    </source>
</evidence>
<organism evidence="8 9">
    <name type="scientific">Nezara viridula</name>
    <name type="common">Southern green stink bug</name>
    <name type="synonym">Cimex viridulus</name>
    <dbReference type="NCBI Taxonomy" id="85310"/>
    <lineage>
        <taxon>Eukaryota</taxon>
        <taxon>Metazoa</taxon>
        <taxon>Ecdysozoa</taxon>
        <taxon>Arthropoda</taxon>
        <taxon>Hexapoda</taxon>
        <taxon>Insecta</taxon>
        <taxon>Pterygota</taxon>
        <taxon>Neoptera</taxon>
        <taxon>Paraneoptera</taxon>
        <taxon>Hemiptera</taxon>
        <taxon>Heteroptera</taxon>
        <taxon>Panheteroptera</taxon>
        <taxon>Pentatomomorpha</taxon>
        <taxon>Pentatomoidea</taxon>
        <taxon>Pentatomidae</taxon>
        <taxon>Pentatominae</taxon>
        <taxon>Nezara</taxon>
    </lineage>
</organism>
<dbReference type="GO" id="GO:0043025">
    <property type="term" value="C:neuronal cell body"/>
    <property type="evidence" value="ECO:0007669"/>
    <property type="project" value="TreeGrafter"/>
</dbReference>
<dbReference type="Gene3D" id="2.60.40.10">
    <property type="entry name" value="Immunoglobulins"/>
    <property type="match status" value="2"/>
</dbReference>
<keyword evidence="1 6" id="KW-0732">Signal</keyword>
<dbReference type="PANTHER" id="PTHR45080">
    <property type="entry name" value="CONTACTIN 5"/>
    <property type="match status" value="1"/>
</dbReference>
<feature type="domain" description="Ig-like" evidence="7">
    <location>
        <begin position="129"/>
        <end position="221"/>
    </location>
</feature>
<keyword evidence="5" id="KW-1133">Transmembrane helix</keyword>
<dbReference type="InterPro" id="IPR007110">
    <property type="entry name" value="Ig-like_dom"/>
</dbReference>
<dbReference type="CDD" id="cd00096">
    <property type="entry name" value="Ig"/>
    <property type="match status" value="1"/>
</dbReference>
<dbReference type="InterPro" id="IPR013098">
    <property type="entry name" value="Ig_I-set"/>
</dbReference>
<dbReference type="GO" id="GO:0050808">
    <property type="term" value="P:synapse organization"/>
    <property type="evidence" value="ECO:0007669"/>
    <property type="project" value="TreeGrafter"/>
</dbReference>
<feature type="chain" id="PRO_5040442609" description="Ig-like domain-containing protein" evidence="6">
    <location>
        <begin position="23"/>
        <end position="287"/>
    </location>
</feature>
<evidence type="ECO:0000256" key="6">
    <source>
        <dbReference type="SAM" id="SignalP"/>
    </source>
</evidence>
<dbReference type="Proteomes" id="UP001152798">
    <property type="component" value="Chromosome 2"/>
</dbReference>
<dbReference type="SMART" id="SM00409">
    <property type="entry name" value="IG"/>
    <property type="match status" value="1"/>
</dbReference>
<feature type="signal peptide" evidence="6">
    <location>
        <begin position="1"/>
        <end position="22"/>
    </location>
</feature>
<dbReference type="InterPro" id="IPR013783">
    <property type="entry name" value="Ig-like_fold"/>
</dbReference>
<keyword evidence="3" id="KW-0393">Immunoglobulin domain</keyword>
<name>A0A9P0EFS7_NEZVI</name>
<feature type="compositionally biased region" description="Basic and acidic residues" evidence="4">
    <location>
        <begin position="274"/>
        <end position="287"/>
    </location>
</feature>
<dbReference type="PANTHER" id="PTHR45080:SF8">
    <property type="entry name" value="IG-LIKE DOMAIN-CONTAINING PROTEIN"/>
    <property type="match status" value="1"/>
</dbReference>
<dbReference type="EMBL" id="OV725078">
    <property type="protein sequence ID" value="CAH1394332.1"/>
    <property type="molecule type" value="Genomic_DNA"/>
</dbReference>
<dbReference type="GO" id="GO:0007156">
    <property type="term" value="P:homophilic cell adhesion via plasma membrane adhesion molecules"/>
    <property type="evidence" value="ECO:0007669"/>
    <property type="project" value="TreeGrafter"/>
</dbReference>
<accession>A0A9P0EFS7</accession>
<feature type="transmembrane region" description="Helical" evidence="5">
    <location>
        <begin position="231"/>
        <end position="252"/>
    </location>
</feature>
<evidence type="ECO:0000256" key="3">
    <source>
        <dbReference type="ARBA" id="ARBA00023319"/>
    </source>
</evidence>
<feature type="region of interest" description="Disordered" evidence="4">
    <location>
        <begin position="260"/>
        <end position="287"/>
    </location>
</feature>
<keyword evidence="5" id="KW-0812">Transmembrane</keyword>
<protein>
    <recommendedName>
        <fullName evidence="7">Ig-like domain-containing protein</fullName>
    </recommendedName>
</protein>
<keyword evidence="5" id="KW-0472">Membrane</keyword>
<gene>
    <name evidence="8" type="ORF">NEZAVI_LOCUS4854</name>
</gene>
<evidence type="ECO:0000256" key="2">
    <source>
        <dbReference type="ARBA" id="ARBA00023157"/>
    </source>
</evidence>
<feature type="domain" description="Ig-like" evidence="7">
    <location>
        <begin position="10"/>
        <end position="118"/>
    </location>
</feature>
<dbReference type="PROSITE" id="PS50835">
    <property type="entry name" value="IG_LIKE"/>
    <property type="match status" value="2"/>
</dbReference>
<evidence type="ECO:0000259" key="7">
    <source>
        <dbReference type="PROSITE" id="PS50835"/>
    </source>
</evidence>
<evidence type="ECO:0000256" key="4">
    <source>
        <dbReference type="SAM" id="MobiDB-lite"/>
    </source>
</evidence>
<dbReference type="GO" id="GO:0008046">
    <property type="term" value="F:axon guidance receptor activity"/>
    <property type="evidence" value="ECO:0007669"/>
    <property type="project" value="TreeGrafter"/>
</dbReference>
<dbReference type="FunFam" id="2.60.40.10:FF:000032">
    <property type="entry name" value="palladin isoform X1"/>
    <property type="match status" value="1"/>
</dbReference>
<dbReference type="SUPFAM" id="SSF48726">
    <property type="entry name" value="Immunoglobulin"/>
    <property type="match status" value="2"/>
</dbReference>
<sequence>MYIRAMNCFPLLLLLFVSFVSGKEGIKVKAVYDYDNMRFLEYKTTNVLECNITELPSGSGPSSEYIWTWLKDDKVMDYGENSHYASNDNKLIIQKTNEDDIRQYSCLLSKKSTPKSYVARADIKTLGIPTAKILSQGTFIEGQKITLECVVTGNPTPTVEWRFGNSTFTSSTGRITLSDSKNVQNAILQIDEAQMLDRGEYLCSAHNIATSHLNATRVAVTFVRVKDKLAALWPFIGICAEVVVLCAIIFIYERKRNKAELEESDTDQSPEQKNTPDHGKESVRQRK</sequence>
<dbReference type="Pfam" id="PF07679">
    <property type="entry name" value="I-set"/>
    <property type="match status" value="1"/>
</dbReference>
<dbReference type="InterPro" id="IPR003598">
    <property type="entry name" value="Ig_sub2"/>
</dbReference>
<dbReference type="GO" id="GO:0030424">
    <property type="term" value="C:axon"/>
    <property type="evidence" value="ECO:0007669"/>
    <property type="project" value="TreeGrafter"/>
</dbReference>